<dbReference type="EMBL" id="CACRXK020026046">
    <property type="protein sequence ID" value="CAB4039911.1"/>
    <property type="molecule type" value="Genomic_DNA"/>
</dbReference>
<dbReference type="PANTHER" id="PTHR37984:SF15">
    <property type="entry name" value="INTEGRASE CATALYTIC DOMAIN-CONTAINING PROTEIN"/>
    <property type="match status" value="1"/>
</dbReference>
<dbReference type="SUPFAM" id="SSF53098">
    <property type="entry name" value="Ribonuclease H-like"/>
    <property type="match status" value="1"/>
</dbReference>
<accession>A0A6S7K923</accession>
<organism evidence="3 4">
    <name type="scientific">Paramuricea clavata</name>
    <name type="common">Red gorgonian</name>
    <name type="synonym">Violescent sea-whip</name>
    <dbReference type="NCBI Taxonomy" id="317549"/>
    <lineage>
        <taxon>Eukaryota</taxon>
        <taxon>Metazoa</taxon>
        <taxon>Cnidaria</taxon>
        <taxon>Anthozoa</taxon>
        <taxon>Octocorallia</taxon>
        <taxon>Malacalcyonacea</taxon>
        <taxon>Plexauridae</taxon>
        <taxon>Paramuricea</taxon>
    </lineage>
</organism>
<evidence type="ECO:0000313" key="4">
    <source>
        <dbReference type="Proteomes" id="UP001152795"/>
    </source>
</evidence>
<dbReference type="GO" id="GO:0003676">
    <property type="term" value="F:nucleic acid binding"/>
    <property type="evidence" value="ECO:0007669"/>
    <property type="project" value="InterPro"/>
</dbReference>
<dbReference type="AlphaFoldDB" id="A0A6S7K923"/>
<dbReference type="OrthoDB" id="441971at2759"/>
<dbReference type="PROSITE" id="PS50994">
    <property type="entry name" value="INTEGRASE"/>
    <property type="match status" value="1"/>
</dbReference>
<sequence length="207" mass="23237">MDSRVRNVQQTKNTRPISKGTHAEHRSWTTDGTVGYGRIRSTSYDCTGELVHLCYVRSLHQVGRGGANSQSTCRDGIAKAFVNEVVTRHGVPSKLLTDQGWNFEADLMKQVFSLLGVQKLRTSPYHPQTDGQVERMNRTLKGILTAYVNKNHNDWDDHLPLALFAYRNSVHSSSGVSPFKAIYGREATTPLVLMNTETEVKEQFISN</sequence>
<dbReference type="InterPro" id="IPR050951">
    <property type="entry name" value="Retrovirus_Pol_polyprotein"/>
</dbReference>
<dbReference type="InterPro" id="IPR001584">
    <property type="entry name" value="Integrase_cat-core"/>
</dbReference>
<dbReference type="InterPro" id="IPR012337">
    <property type="entry name" value="RNaseH-like_sf"/>
</dbReference>
<dbReference type="Gene3D" id="3.30.420.10">
    <property type="entry name" value="Ribonuclease H-like superfamily/Ribonuclease H"/>
    <property type="match status" value="1"/>
</dbReference>
<keyword evidence="4" id="KW-1185">Reference proteome</keyword>
<dbReference type="GO" id="GO:0015074">
    <property type="term" value="P:DNA integration"/>
    <property type="evidence" value="ECO:0007669"/>
    <property type="project" value="InterPro"/>
</dbReference>
<name>A0A6S7K923_PARCT</name>
<feature type="compositionally biased region" description="Polar residues" evidence="1">
    <location>
        <begin position="1"/>
        <end position="16"/>
    </location>
</feature>
<comment type="caution">
    <text evidence="3">The sequence shown here is derived from an EMBL/GenBank/DDBJ whole genome shotgun (WGS) entry which is preliminary data.</text>
</comment>
<proteinExistence type="predicted"/>
<evidence type="ECO:0000313" key="3">
    <source>
        <dbReference type="EMBL" id="CAB4039911.1"/>
    </source>
</evidence>
<gene>
    <name evidence="3" type="ORF">PACLA_8A018209</name>
</gene>
<evidence type="ECO:0000256" key="1">
    <source>
        <dbReference type="SAM" id="MobiDB-lite"/>
    </source>
</evidence>
<feature type="region of interest" description="Disordered" evidence="1">
    <location>
        <begin position="1"/>
        <end position="32"/>
    </location>
</feature>
<reference evidence="3" key="1">
    <citation type="submission" date="2020-04" db="EMBL/GenBank/DDBJ databases">
        <authorList>
            <person name="Alioto T."/>
            <person name="Alioto T."/>
            <person name="Gomez Garrido J."/>
        </authorList>
    </citation>
    <scope>NUCLEOTIDE SEQUENCE</scope>
    <source>
        <strain evidence="3">A484AB</strain>
    </source>
</reference>
<dbReference type="InterPro" id="IPR036397">
    <property type="entry name" value="RNaseH_sf"/>
</dbReference>
<feature type="domain" description="Integrase catalytic" evidence="2">
    <location>
        <begin position="12"/>
        <end position="186"/>
    </location>
</feature>
<protein>
    <submittedName>
        <fullName evidence="3">Retrovirus-related Pol poly from transposon</fullName>
    </submittedName>
</protein>
<evidence type="ECO:0000259" key="2">
    <source>
        <dbReference type="PROSITE" id="PS50994"/>
    </source>
</evidence>
<dbReference type="Proteomes" id="UP001152795">
    <property type="component" value="Unassembled WGS sequence"/>
</dbReference>
<dbReference type="PANTHER" id="PTHR37984">
    <property type="entry name" value="PROTEIN CBG26694"/>
    <property type="match status" value="1"/>
</dbReference>